<sequence length="216" mass="24568">MTGTDRPYRIIAVEGIDGSGKSTLAAHLVRLLGPKARYERLSPRMASVFRELVDEPSQHQQRYQDVLPDALRRSAFLVDAQAQFHYLEAEYAAYDWLIFDRWLTTYDVYAPERSVYDDYYQLLMDDLPRPDLLLHVRTPPRTAFARITQRGDWTIDHWSADQLMADLERLDASYVTCLADVPHTVVDGSPPAAAVADHVLGLIHSLDRHSDEEAGA</sequence>
<reference evidence="3" key="1">
    <citation type="journal article" date="2020" name="Syst. Appl. Microbiol.">
        <title>Streptomyces alkaliterrae sp. nov., isolated from an alkaline soil, and emended descriptions of Streptomyces alkaliphilus, Streptomyces calidiresistens and Streptomyces durbertensis.</title>
        <authorList>
            <person name="Swiecimska M."/>
            <person name="Golinska P."/>
            <person name="Nouioui I."/>
            <person name="Wypij M."/>
            <person name="Rai M."/>
            <person name="Sangal V."/>
            <person name="Goodfellow M."/>
        </authorList>
    </citation>
    <scope>NUCLEOTIDE SEQUENCE [LARGE SCALE GENOMIC DNA]</scope>
    <source>
        <strain evidence="3">DSM 104538</strain>
    </source>
</reference>
<dbReference type="GO" id="GO:0016301">
    <property type="term" value="F:kinase activity"/>
    <property type="evidence" value="ECO:0007669"/>
    <property type="project" value="UniProtKB-KW"/>
</dbReference>
<comment type="caution">
    <text evidence="2">The sequence shown here is derived from an EMBL/GenBank/DDBJ whole genome shotgun (WGS) entry which is preliminary data.</text>
</comment>
<feature type="domain" description="Thymidylate kinase-like" evidence="1">
    <location>
        <begin position="13"/>
        <end position="152"/>
    </location>
</feature>
<keyword evidence="2" id="KW-0808">Transferase</keyword>
<dbReference type="Proteomes" id="UP000766698">
    <property type="component" value="Unassembled WGS sequence"/>
</dbReference>
<dbReference type="RefSeq" id="WP_182855412.1">
    <property type="nucleotide sequence ID" value="NZ_WMLF01000121.1"/>
</dbReference>
<keyword evidence="3" id="KW-1185">Reference proteome</keyword>
<evidence type="ECO:0000259" key="1">
    <source>
        <dbReference type="Pfam" id="PF02223"/>
    </source>
</evidence>
<organism evidence="2 3">
    <name type="scientific">Streptomyces durbertensis</name>
    <dbReference type="NCBI Taxonomy" id="2448886"/>
    <lineage>
        <taxon>Bacteria</taxon>
        <taxon>Bacillati</taxon>
        <taxon>Actinomycetota</taxon>
        <taxon>Actinomycetes</taxon>
        <taxon>Kitasatosporales</taxon>
        <taxon>Streptomycetaceae</taxon>
        <taxon>Streptomyces</taxon>
    </lineage>
</organism>
<dbReference type="Gene3D" id="3.40.50.300">
    <property type="entry name" value="P-loop containing nucleotide triphosphate hydrolases"/>
    <property type="match status" value="1"/>
</dbReference>
<dbReference type="InterPro" id="IPR027417">
    <property type="entry name" value="P-loop_NTPase"/>
</dbReference>
<dbReference type="InterPro" id="IPR039430">
    <property type="entry name" value="Thymidylate_kin-like_dom"/>
</dbReference>
<accession>A0ABR6EG40</accession>
<proteinExistence type="predicted"/>
<dbReference type="EMBL" id="WMLF01000121">
    <property type="protein sequence ID" value="MBB1244052.1"/>
    <property type="molecule type" value="Genomic_DNA"/>
</dbReference>
<keyword evidence="2" id="KW-0418">Kinase</keyword>
<evidence type="ECO:0000313" key="2">
    <source>
        <dbReference type="EMBL" id="MBB1244052.1"/>
    </source>
</evidence>
<protein>
    <submittedName>
        <fullName evidence="2">Deoxynucleoside kinase</fullName>
    </submittedName>
</protein>
<dbReference type="SUPFAM" id="SSF52540">
    <property type="entry name" value="P-loop containing nucleoside triphosphate hydrolases"/>
    <property type="match status" value="1"/>
</dbReference>
<gene>
    <name evidence="2" type="ORF">GL263_10855</name>
</gene>
<evidence type="ECO:0000313" key="3">
    <source>
        <dbReference type="Proteomes" id="UP000766698"/>
    </source>
</evidence>
<dbReference type="Pfam" id="PF02223">
    <property type="entry name" value="Thymidylate_kin"/>
    <property type="match status" value="1"/>
</dbReference>
<name>A0ABR6EG40_9ACTN</name>